<organism evidence="1 2">
    <name type="scientific">Sphingobacterium spiritivorum</name>
    <name type="common">Flavobacterium spiritivorum</name>
    <dbReference type="NCBI Taxonomy" id="258"/>
    <lineage>
        <taxon>Bacteria</taxon>
        <taxon>Pseudomonadati</taxon>
        <taxon>Bacteroidota</taxon>
        <taxon>Sphingobacteriia</taxon>
        <taxon>Sphingobacteriales</taxon>
        <taxon>Sphingobacteriaceae</taxon>
        <taxon>Sphingobacterium</taxon>
    </lineage>
</organism>
<dbReference type="Proteomes" id="UP000254893">
    <property type="component" value="Unassembled WGS sequence"/>
</dbReference>
<evidence type="ECO:0000313" key="2">
    <source>
        <dbReference type="Proteomes" id="UP000254893"/>
    </source>
</evidence>
<reference evidence="1 2" key="1">
    <citation type="submission" date="2018-06" db="EMBL/GenBank/DDBJ databases">
        <authorList>
            <consortium name="Pathogen Informatics"/>
            <person name="Doyle S."/>
        </authorList>
    </citation>
    <scope>NUCLEOTIDE SEQUENCE [LARGE SCALE GENOMIC DNA]</scope>
    <source>
        <strain evidence="1 2">NCTC11388</strain>
    </source>
</reference>
<name>A0A380CMV9_SPHSI</name>
<gene>
    <name evidence="1" type="ORF">NCTC11388_03528</name>
</gene>
<dbReference type="RefSeq" id="WP_115170990.1">
    <property type="nucleotide sequence ID" value="NZ_UGYW01000002.1"/>
</dbReference>
<protein>
    <submittedName>
        <fullName evidence="1">Uncharacterized protein</fullName>
    </submittedName>
</protein>
<accession>A0A380CMV9</accession>
<proteinExistence type="predicted"/>
<dbReference type="AlphaFoldDB" id="A0A380CMV9"/>
<evidence type="ECO:0000313" key="1">
    <source>
        <dbReference type="EMBL" id="SUJ24403.1"/>
    </source>
</evidence>
<sequence>MEEVQSYDIIVEGGINTMYSDQYIQLKKLDGLHSDGMNVGVTGAKVKVSNGPNMIEFKELGQGLYVGELFNMKDTIGNIFQLNIELNGKFYVAQDQLLSVGTG</sequence>
<dbReference type="EMBL" id="UGYW01000002">
    <property type="protein sequence ID" value="SUJ24403.1"/>
    <property type="molecule type" value="Genomic_DNA"/>
</dbReference>